<feature type="domain" description="SLH" evidence="13">
    <location>
        <begin position="1346"/>
        <end position="1406"/>
    </location>
</feature>
<dbReference type="CDD" id="cd00005">
    <property type="entry name" value="CBM9_like_1"/>
    <property type="match status" value="1"/>
</dbReference>
<gene>
    <name evidence="15" type="ORF">BLM47_06980</name>
</gene>
<dbReference type="PROSITE" id="PS51760">
    <property type="entry name" value="GH10_2"/>
    <property type="match status" value="1"/>
</dbReference>
<dbReference type="Pfam" id="PF00395">
    <property type="entry name" value="SLH"/>
    <property type="match status" value="3"/>
</dbReference>
<evidence type="ECO:0000256" key="5">
    <source>
        <dbReference type="ARBA" id="ARBA00022729"/>
    </source>
</evidence>
<evidence type="ECO:0000256" key="2">
    <source>
        <dbReference type="ARBA" id="ARBA00004851"/>
    </source>
</evidence>
<dbReference type="Proteomes" id="UP000243688">
    <property type="component" value="Unassembled WGS sequence"/>
</dbReference>
<keyword evidence="8 12" id="KW-0119">Carbohydrate metabolism</keyword>
<evidence type="ECO:0000313" key="15">
    <source>
        <dbReference type="EMBL" id="PDO10470.1"/>
    </source>
</evidence>
<comment type="catalytic activity">
    <reaction evidence="1 12">
        <text>Endohydrolysis of (1-&gt;4)-beta-D-xylosidic linkages in xylans.</text>
        <dbReference type="EC" id="3.2.1.8"/>
    </reaction>
</comment>
<dbReference type="SUPFAM" id="SSF49344">
    <property type="entry name" value="CBD9-like"/>
    <property type="match status" value="2"/>
</dbReference>
<keyword evidence="5" id="KW-0732">Signal</keyword>
<feature type="domain" description="SLH" evidence="13">
    <location>
        <begin position="1211"/>
        <end position="1274"/>
    </location>
</feature>
<dbReference type="InterPro" id="IPR003305">
    <property type="entry name" value="CenC_carb-bd"/>
</dbReference>
<keyword evidence="7 12" id="KW-0378">Hydrolase</keyword>
<dbReference type="SUPFAM" id="SSF49785">
    <property type="entry name" value="Galactose-binding domain-like"/>
    <property type="match status" value="2"/>
</dbReference>
<dbReference type="Gene3D" id="2.60.40.1190">
    <property type="match status" value="2"/>
</dbReference>
<dbReference type="InterPro" id="IPR001119">
    <property type="entry name" value="SLH_dom"/>
</dbReference>
<evidence type="ECO:0000256" key="12">
    <source>
        <dbReference type="RuleBase" id="RU361174"/>
    </source>
</evidence>
<accession>A0A2A6E004</accession>
<dbReference type="Pfam" id="PF00331">
    <property type="entry name" value="Glyco_hydro_10"/>
    <property type="match status" value="1"/>
</dbReference>
<dbReference type="PRINTS" id="PR00134">
    <property type="entry name" value="GLHYDRLASE10"/>
</dbReference>
<dbReference type="InterPro" id="IPR031158">
    <property type="entry name" value="GH10_AS"/>
</dbReference>
<dbReference type="InterPro" id="IPR008979">
    <property type="entry name" value="Galactose-bd-like_sf"/>
</dbReference>
<evidence type="ECO:0000256" key="1">
    <source>
        <dbReference type="ARBA" id="ARBA00000681"/>
    </source>
</evidence>
<evidence type="ECO:0000256" key="8">
    <source>
        <dbReference type="ARBA" id="ARBA00023277"/>
    </source>
</evidence>
<feature type="domain" description="SLH" evidence="13">
    <location>
        <begin position="1275"/>
        <end position="1337"/>
    </location>
</feature>
<keyword evidence="6" id="KW-0677">Repeat</keyword>
<evidence type="ECO:0000259" key="13">
    <source>
        <dbReference type="PROSITE" id="PS51272"/>
    </source>
</evidence>
<sequence length="1406" mass="154737">MEYRFENGQTQGWFGRDSSQVASVTEAAYSGNSSLKSTGRTANWQGPAVDLKPLLQKNTVYEISAYVKRVQADQASTIKLTMQNIRPGAAQDDPQNWTQIDAKTISTIVIRPLQSPGSGGQDQSGIRSDFEDGTAQGWQPRIGHEQVTVTTEDKHGGTYALKVTGRQQPYDGAKINVLGKMHPGSTYTISVWVKLVPGEQPAQMRVSLERTSGGSTQYITVVPNTTVTADQWVRLTNQYTLTGTADQLFLYVESNSGTPSFYIDDFELTYNAPLPQLPIQTDIPSLKDVFAGQFDIGAAVEPSQFDSPLHVQLLTKHFNSLVAENVMKPESLAPSEGQYNWANADRIVQFAREHGMKLRFHTLVWHQQTPDWFFKDANGNDMTPTPENKRLLLQRLENYIRAVVGRYKNDAESWDVVNEVIDPNQPDGMRRSKWYEITGLDYIRVAFRVTREVAGPNAKLFINDYNTHDPKKREFLYNLVTQLRSEGVPIDGVGHQTHINIESPSIELIKQSIERFAAIGLDNQITELDVSVYTNDQQSYSTVPDSVLMTQAYRYQDLFDAFRQLSDKISNVTFWGIADDHSWLHNRPIPRTDAPFLFDRQLQAKPAYWGVVDPSQLPVRKRVWNAPGAAVAVDGQVDWIWNAVPAVSIGSTSGGLGATARAFWDNQNLYLLVEVRDTTAQPGDRVDVFLAPPNGGTPVKATLARNGAPSGNASYAVVETGSGWRAEAAIPWGRSVAAGNQIGFDMRVTDGANPGSPVSWNDPNHDQEAGTAEYGWLTLKPQVRTVEARYGTPTIDGVKDGVWNDATPIETGVWVMGTSGSTATARLLWDDQWLYVYAEVRDRLLSKASANPWEQDSVEIFLDQNNGKTSYYEEDDGQFRVNYDNEQSFGGYASADKFRSATRIVPGVGYVVEAAVRLDAITPTNGTIIGFDFQVNNDEDGDGVRDSVAIWNDPSGRSYMDVSGLGVVRLIGKPGTVPSAPVFPISAPAPNTGREIGPDGRERVRLTVDRDALNRLLADAEARQSGSVELTAEWSDRTASAQVVLQAQALADAATKAPASALAFATDRAQYRVPLRLLDASAWAKSVGVSTENVRVVVEMSAPSPDAAKAVEEAAKRRGGQTAGGLLAFDIRFETNDGRIGRPDFGATFVERSIIVDGRLDPKTHTAVAYDETNGNLYFVPAEFRYDERRNRTEVVIRRNGNSVYAVVRTGSAPVWTDVSGHWAESTINRLAAKWLIDGVADDAFAPDRPVTRAEFAAMLTRALGLRPDAGSSDTATFRDVPSGAWYADAVRAATFFRLVEGVGDGRFRPEEPITREQTAVMLMRAYHLAHHGEPALPHQADTFPLERFADKVDFSAWSAAFAADAVRLGLMQGIEDRKFAPKDAVTRAQAAAVIERLLDALNWMS</sequence>
<comment type="pathway">
    <text evidence="2">Glycan degradation; xylan degradation.</text>
</comment>
<dbReference type="InterPro" id="IPR017853">
    <property type="entry name" value="GH"/>
</dbReference>
<protein>
    <recommendedName>
        <fullName evidence="12">Beta-xylanase</fullName>
        <ecNumber evidence="12">3.2.1.8</ecNumber>
    </recommendedName>
</protein>
<dbReference type="SUPFAM" id="SSF51445">
    <property type="entry name" value="(Trans)glycosidases"/>
    <property type="match status" value="1"/>
</dbReference>
<dbReference type="EC" id="3.2.1.8" evidence="12"/>
<dbReference type="PROSITE" id="PS51272">
    <property type="entry name" value="SLH"/>
    <property type="match status" value="3"/>
</dbReference>
<dbReference type="InterPro" id="IPR044846">
    <property type="entry name" value="GH10"/>
</dbReference>
<feature type="active site" description="Nucleophile" evidence="11">
    <location>
        <position position="527"/>
    </location>
</feature>
<dbReference type="EMBL" id="MOXJ01000014">
    <property type="protein sequence ID" value="PDO10470.1"/>
    <property type="molecule type" value="Genomic_DNA"/>
</dbReference>
<evidence type="ECO:0000256" key="10">
    <source>
        <dbReference type="ARBA" id="ARBA00023326"/>
    </source>
</evidence>
<evidence type="ECO:0000256" key="6">
    <source>
        <dbReference type="ARBA" id="ARBA00022737"/>
    </source>
</evidence>
<dbReference type="Gene3D" id="2.60.120.260">
    <property type="entry name" value="Galactose-binding domain-like"/>
    <property type="match status" value="2"/>
</dbReference>
<comment type="caution">
    <text evidence="15">The sequence shown here is derived from an EMBL/GenBank/DDBJ whole genome shotgun (WGS) entry which is preliminary data.</text>
</comment>
<name>A0A2A6E004_9BACL</name>
<feature type="domain" description="GH10" evidence="14">
    <location>
        <begin position="280"/>
        <end position="614"/>
    </location>
</feature>
<dbReference type="PANTHER" id="PTHR31490:SF90">
    <property type="entry name" value="ENDO-1,4-BETA-XYLANASE A"/>
    <property type="match status" value="1"/>
</dbReference>
<dbReference type="Pfam" id="PF02018">
    <property type="entry name" value="CBM_4_9"/>
    <property type="match status" value="2"/>
</dbReference>
<keyword evidence="9 12" id="KW-0326">Glycosidase</keyword>
<evidence type="ECO:0000313" key="16">
    <source>
        <dbReference type="Proteomes" id="UP000243688"/>
    </source>
</evidence>
<dbReference type="GO" id="GO:0030246">
    <property type="term" value="F:carbohydrate binding"/>
    <property type="evidence" value="ECO:0007669"/>
    <property type="project" value="InterPro"/>
</dbReference>
<keyword evidence="4" id="KW-0858">Xylan degradation</keyword>
<dbReference type="UniPathway" id="UPA00114"/>
<dbReference type="GO" id="GO:0031176">
    <property type="term" value="F:endo-1,4-beta-xylanase activity"/>
    <property type="evidence" value="ECO:0007669"/>
    <property type="project" value="UniProtKB-EC"/>
</dbReference>
<evidence type="ECO:0000259" key="14">
    <source>
        <dbReference type="PROSITE" id="PS51760"/>
    </source>
</evidence>
<evidence type="ECO:0000256" key="9">
    <source>
        <dbReference type="ARBA" id="ARBA00023295"/>
    </source>
</evidence>
<organism evidence="15 16">
    <name type="scientific">Candidatus Reconcilbacillus cellulovorans</name>
    <dbReference type="NCBI Taxonomy" id="1906605"/>
    <lineage>
        <taxon>Bacteria</taxon>
        <taxon>Bacillati</taxon>
        <taxon>Bacillota</taxon>
        <taxon>Bacilli</taxon>
        <taxon>Bacillales</taxon>
        <taxon>Paenibacillaceae</taxon>
        <taxon>Candidatus Reconcilbacillus</taxon>
    </lineage>
</organism>
<evidence type="ECO:0000256" key="3">
    <source>
        <dbReference type="ARBA" id="ARBA00007495"/>
    </source>
</evidence>
<dbReference type="Gene3D" id="3.20.20.80">
    <property type="entry name" value="Glycosidases"/>
    <property type="match status" value="1"/>
</dbReference>
<keyword evidence="10 12" id="KW-0624">Polysaccharide degradation</keyword>
<dbReference type="InterPro" id="IPR001000">
    <property type="entry name" value="GH10_dom"/>
</dbReference>
<dbReference type="InterPro" id="IPR010502">
    <property type="entry name" value="Carb-bd_dom_fam9"/>
</dbReference>
<proteinExistence type="inferred from homology"/>
<dbReference type="GO" id="GO:0045493">
    <property type="term" value="P:xylan catabolic process"/>
    <property type="evidence" value="ECO:0007669"/>
    <property type="project" value="UniProtKB-UniPathway"/>
</dbReference>
<reference evidence="15 16" key="1">
    <citation type="submission" date="2016-12" db="EMBL/GenBank/DDBJ databases">
        <title>Candidatus Reconcilibacillus cellulovorans genome.</title>
        <authorList>
            <person name="Kolinko S."/>
            <person name="Wu Y.-W."/>
            <person name="Tachea F."/>
            <person name="Denzel E."/>
            <person name="Hiras J."/>
            <person name="Baecker N."/>
            <person name="Chan L.J."/>
            <person name="Eichorst S.A."/>
            <person name="Frey D."/>
            <person name="Adams P.D."/>
            <person name="Pray T."/>
            <person name="Tanjore D."/>
            <person name="Petzold C.J."/>
            <person name="Gladden J.M."/>
            <person name="Simmons B.A."/>
            <person name="Singer S.W."/>
        </authorList>
    </citation>
    <scope>NUCLEOTIDE SEQUENCE [LARGE SCALE GENOMIC DNA]</scope>
    <source>
        <strain evidence="15">JTherm</strain>
    </source>
</reference>
<evidence type="ECO:0000256" key="4">
    <source>
        <dbReference type="ARBA" id="ARBA00022651"/>
    </source>
</evidence>
<dbReference type="PROSITE" id="PS00591">
    <property type="entry name" value="GH10_1"/>
    <property type="match status" value="1"/>
</dbReference>
<comment type="similarity">
    <text evidence="3 12">Belongs to the glycosyl hydrolase 10 (cellulase F) family.</text>
</comment>
<dbReference type="Pfam" id="PF06452">
    <property type="entry name" value="CBM9_1"/>
    <property type="match status" value="2"/>
</dbReference>
<dbReference type="PANTHER" id="PTHR31490">
    <property type="entry name" value="GLYCOSYL HYDROLASE"/>
    <property type="match status" value="1"/>
</dbReference>
<evidence type="ECO:0000256" key="11">
    <source>
        <dbReference type="PROSITE-ProRule" id="PRU10061"/>
    </source>
</evidence>
<dbReference type="SMART" id="SM00633">
    <property type="entry name" value="Glyco_10"/>
    <property type="match status" value="1"/>
</dbReference>
<evidence type="ECO:0000256" key="7">
    <source>
        <dbReference type="ARBA" id="ARBA00022801"/>
    </source>
</evidence>